<sequence>MKKTAAYGVHLLTALGAGLGLWALILTYNGFYKETVWILAVAAIIDSVDGALARLTQTKEHAPAIDGALMDNIVDFMTWTIAPLLWIFATMNIPTWVLVICAIASIFGFSNTKAKTDDHFFLGFPSYWNIVVFYIFLLDLPITFASAILLMFAIVTFLPVKFVYPSRTEYLRLFTLVLGGVFILQLSILLYYFDQSPSWLIYSSFLFPFYYFGLSFFVNIKSPETSH</sequence>
<proteinExistence type="inferred from homology"/>
<evidence type="ECO:0000256" key="10">
    <source>
        <dbReference type="ARBA" id="ARBA00022679"/>
    </source>
</evidence>
<evidence type="ECO:0000256" key="19">
    <source>
        <dbReference type="SAM" id="Phobius"/>
    </source>
</evidence>
<keyword evidence="8" id="KW-0444">Lipid biosynthesis</keyword>
<keyword evidence="11 19" id="KW-0812">Transmembrane</keyword>
<evidence type="ECO:0000256" key="7">
    <source>
        <dbReference type="ARBA" id="ARBA00022475"/>
    </source>
</evidence>
<comment type="cofactor">
    <cofactor evidence="2">
        <name>Mn(2+)</name>
        <dbReference type="ChEBI" id="CHEBI:29035"/>
    </cofactor>
</comment>
<keyword evidence="12 19" id="KW-1133">Transmembrane helix</keyword>
<evidence type="ECO:0000256" key="13">
    <source>
        <dbReference type="ARBA" id="ARBA00023098"/>
    </source>
</evidence>
<evidence type="ECO:0000256" key="11">
    <source>
        <dbReference type="ARBA" id="ARBA00022692"/>
    </source>
</evidence>
<dbReference type="EC" id="2.7.8.24" evidence="5"/>
<evidence type="ECO:0000313" key="21">
    <source>
        <dbReference type="Proteomes" id="UP000218831"/>
    </source>
</evidence>
<evidence type="ECO:0000256" key="8">
    <source>
        <dbReference type="ARBA" id="ARBA00022516"/>
    </source>
</evidence>
<dbReference type="GO" id="GO:0005886">
    <property type="term" value="C:plasma membrane"/>
    <property type="evidence" value="ECO:0007669"/>
    <property type="project" value="UniProtKB-SubCell"/>
</dbReference>
<dbReference type="InterPro" id="IPR043130">
    <property type="entry name" value="CDP-OH_PTrfase_TM_dom"/>
</dbReference>
<dbReference type="RefSeq" id="WP_095605121.1">
    <property type="nucleotide sequence ID" value="NZ_NSKE01000001.1"/>
</dbReference>
<keyword evidence="10" id="KW-0808">Transferase</keyword>
<keyword evidence="15" id="KW-0594">Phospholipid biosynthesis</keyword>
<evidence type="ECO:0000256" key="3">
    <source>
        <dbReference type="ARBA" id="ARBA00004429"/>
    </source>
</evidence>
<dbReference type="AlphaFoldDB" id="A0A2A2GG22"/>
<keyword evidence="21" id="KW-1185">Reference proteome</keyword>
<keyword evidence="7" id="KW-1003">Cell membrane</keyword>
<dbReference type="InterPro" id="IPR000462">
    <property type="entry name" value="CDP-OH_P_trans"/>
</dbReference>
<dbReference type="PIRSF" id="PIRSF000851">
    <property type="entry name" value="PcS"/>
    <property type="match status" value="1"/>
</dbReference>
<evidence type="ECO:0000256" key="18">
    <source>
        <dbReference type="ARBA" id="ARBA00033321"/>
    </source>
</evidence>
<feature type="transmembrane region" description="Helical" evidence="19">
    <location>
        <begin position="199"/>
        <end position="220"/>
    </location>
</feature>
<comment type="catalytic activity">
    <reaction evidence="1">
        <text>a CDP-1,2-diacyl-sn-glycerol + choline = a 1,2-diacyl-sn-glycero-3-phosphocholine + CMP + H(+)</text>
        <dbReference type="Rhea" id="RHEA:14597"/>
        <dbReference type="ChEBI" id="CHEBI:15354"/>
        <dbReference type="ChEBI" id="CHEBI:15378"/>
        <dbReference type="ChEBI" id="CHEBI:57643"/>
        <dbReference type="ChEBI" id="CHEBI:58332"/>
        <dbReference type="ChEBI" id="CHEBI:60377"/>
        <dbReference type="EC" id="2.7.8.24"/>
    </reaction>
</comment>
<evidence type="ECO:0000256" key="17">
    <source>
        <dbReference type="ARBA" id="ARBA00023264"/>
    </source>
</evidence>
<evidence type="ECO:0000256" key="5">
    <source>
        <dbReference type="ARBA" id="ARBA00013195"/>
    </source>
</evidence>
<feature type="transmembrane region" description="Helical" evidence="19">
    <location>
        <begin position="76"/>
        <end position="107"/>
    </location>
</feature>
<dbReference type="Pfam" id="PF01066">
    <property type="entry name" value="CDP-OH_P_transf"/>
    <property type="match status" value="1"/>
</dbReference>
<evidence type="ECO:0000256" key="15">
    <source>
        <dbReference type="ARBA" id="ARBA00023209"/>
    </source>
</evidence>
<feature type="transmembrane region" description="Helical" evidence="19">
    <location>
        <begin position="127"/>
        <end position="158"/>
    </location>
</feature>
<evidence type="ECO:0000256" key="2">
    <source>
        <dbReference type="ARBA" id="ARBA00001936"/>
    </source>
</evidence>
<keyword evidence="17" id="KW-1208">Phospholipid metabolism</keyword>
<comment type="similarity">
    <text evidence="4">Belongs to the CDP-alcohol phosphatidyltransferase class-I family.</text>
</comment>
<dbReference type="EMBL" id="NSKE01000001">
    <property type="protein sequence ID" value="PAU95877.1"/>
    <property type="molecule type" value="Genomic_DNA"/>
</dbReference>
<dbReference type="GO" id="GO:0050520">
    <property type="term" value="F:phosphatidylcholine synthase activity"/>
    <property type="evidence" value="ECO:0007669"/>
    <property type="project" value="UniProtKB-EC"/>
</dbReference>
<dbReference type="Proteomes" id="UP000218831">
    <property type="component" value="Unassembled WGS sequence"/>
</dbReference>
<accession>A0A2A2GG22</accession>
<keyword evidence="16" id="KW-0464">Manganese</keyword>
<gene>
    <name evidence="20" type="ORF">CK503_02145</name>
</gene>
<feature type="transmembrane region" description="Helical" evidence="19">
    <location>
        <begin position="170"/>
        <end position="193"/>
    </location>
</feature>
<evidence type="ECO:0000256" key="16">
    <source>
        <dbReference type="ARBA" id="ARBA00023211"/>
    </source>
</evidence>
<dbReference type="Gene3D" id="1.20.120.1760">
    <property type="match status" value="1"/>
</dbReference>
<dbReference type="InterPro" id="IPR026027">
    <property type="entry name" value="PcS"/>
</dbReference>
<comment type="caution">
    <text evidence="20">The sequence shown here is derived from an EMBL/GenBank/DDBJ whole genome shotgun (WGS) entry which is preliminary data.</text>
</comment>
<evidence type="ECO:0000256" key="4">
    <source>
        <dbReference type="ARBA" id="ARBA00010441"/>
    </source>
</evidence>
<organism evidence="20 21">
    <name type="scientific">Fodinibius salipaludis</name>
    <dbReference type="NCBI Taxonomy" id="2032627"/>
    <lineage>
        <taxon>Bacteria</taxon>
        <taxon>Pseudomonadati</taxon>
        <taxon>Balneolota</taxon>
        <taxon>Balneolia</taxon>
        <taxon>Balneolales</taxon>
        <taxon>Balneolaceae</taxon>
        <taxon>Fodinibius</taxon>
    </lineage>
</organism>
<keyword evidence="9" id="KW-0997">Cell inner membrane</keyword>
<evidence type="ECO:0000256" key="14">
    <source>
        <dbReference type="ARBA" id="ARBA00023136"/>
    </source>
</evidence>
<comment type="subcellular location">
    <subcellularLocation>
        <location evidence="3">Cell inner membrane</location>
        <topology evidence="3">Multi-pass membrane protein</topology>
    </subcellularLocation>
</comment>
<reference evidence="20 21" key="1">
    <citation type="submission" date="2017-08" db="EMBL/GenBank/DDBJ databases">
        <title>Aliifodinibius alkalisoli sp. nov., isolated from saline alkaline soil.</title>
        <authorList>
            <person name="Liu D."/>
            <person name="Zhang G."/>
        </authorList>
    </citation>
    <scope>NUCLEOTIDE SEQUENCE [LARGE SCALE GENOMIC DNA]</scope>
    <source>
        <strain evidence="20 21">WN023</strain>
    </source>
</reference>
<keyword evidence="13" id="KW-0443">Lipid metabolism</keyword>
<evidence type="ECO:0000256" key="1">
    <source>
        <dbReference type="ARBA" id="ARBA00000958"/>
    </source>
</evidence>
<evidence type="ECO:0000256" key="9">
    <source>
        <dbReference type="ARBA" id="ARBA00022519"/>
    </source>
</evidence>
<dbReference type="GO" id="GO:0008654">
    <property type="term" value="P:phospholipid biosynthetic process"/>
    <property type="evidence" value="ECO:0007669"/>
    <property type="project" value="UniProtKB-KW"/>
</dbReference>
<evidence type="ECO:0000313" key="20">
    <source>
        <dbReference type="EMBL" id="PAU95877.1"/>
    </source>
</evidence>
<protein>
    <recommendedName>
        <fullName evidence="6">Phosphatidylcholine synthase</fullName>
        <ecNumber evidence="5">2.7.8.24</ecNumber>
    </recommendedName>
    <alternativeName>
        <fullName evidence="18">CDP-diglyceride-choline O-phosphatidyltransferase</fullName>
    </alternativeName>
</protein>
<name>A0A2A2GG22_9BACT</name>
<keyword evidence="14 19" id="KW-0472">Membrane</keyword>
<evidence type="ECO:0000256" key="6">
    <source>
        <dbReference type="ARBA" id="ARBA00015623"/>
    </source>
</evidence>
<evidence type="ECO:0000256" key="12">
    <source>
        <dbReference type="ARBA" id="ARBA00022989"/>
    </source>
</evidence>
<feature type="transmembrane region" description="Helical" evidence="19">
    <location>
        <begin position="7"/>
        <end position="29"/>
    </location>
</feature>